<keyword evidence="6 7" id="KW-0472">Membrane</keyword>
<dbReference type="GO" id="GO:0005886">
    <property type="term" value="C:plasma membrane"/>
    <property type="evidence" value="ECO:0007669"/>
    <property type="project" value="UniProtKB-SubCell"/>
</dbReference>
<feature type="transmembrane region" description="Helical" evidence="7">
    <location>
        <begin position="77"/>
        <end position="100"/>
    </location>
</feature>
<feature type="transmembrane region" description="Helical" evidence="7">
    <location>
        <begin position="197"/>
        <end position="217"/>
    </location>
</feature>
<dbReference type="InterPro" id="IPR036259">
    <property type="entry name" value="MFS_trans_sf"/>
</dbReference>
<keyword evidence="4 7" id="KW-0812">Transmembrane</keyword>
<dbReference type="PANTHER" id="PTHR42718:SF46">
    <property type="entry name" value="BLR6921 PROTEIN"/>
    <property type="match status" value="1"/>
</dbReference>
<evidence type="ECO:0000313" key="9">
    <source>
        <dbReference type="EMBL" id="SCG86850.1"/>
    </source>
</evidence>
<feature type="transmembrane region" description="Helical" evidence="7">
    <location>
        <begin position="12"/>
        <end position="33"/>
    </location>
</feature>
<feature type="transmembrane region" description="Helical" evidence="7">
    <location>
        <begin position="163"/>
        <end position="185"/>
    </location>
</feature>
<keyword evidence="5 7" id="KW-1133">Transmembrane helix</keyword>
<dbReference type="Gene3D" id="1.20.1250.20">
    <property type="entry name" value="MFS general substrate transporter like domains"/>
    <property type="match status" value="1"/>
</dbReference>
<dbReference type="Pfam" id="PF07690">
    <property type="entry name" value="MFS_1"/>
    <property type="match status" value="2"/>
</dbReference>
<keyword evidence="2" id="KW-0813">Transport</keyword>
<dbReference type="InterPro" id="IPR020846">
    <property type="entry name" value="MFS_dom"/>
</dbReference>
<feature type="transmembrane region" description="Helical" evidence="7">
    <location>
        <begin position="135"/>
        <end position="157"/>
    </location>
</feature>
<dbReference type="InterPro" id="IPR011701">
    <property type="entry name" value="MFS"/>
</dbReference>
<evidence type="ECO:0000256" key="1">
    <source>
        <dbReference type="ARBA" id="ARBA00004651"/>
    </source>
</evidence>
<evidence type="ECO:0000256" key="2">
    <source>
        <dbReference type="ARBA" id="ARBA00022448"/>
    </source>
</evidence>
<feature type="transmembrane region" description="Helical" evidence="7">
    <location>
        <begin position="262"/>
        <end position="286"/>
    </location>
</feature>
<organism evidence="9 10">
    <name type="scientific">Methanobacterium congolense</name>
    <dbReference type="NCBI Taxonomy" id="118062"/>
    <lineage>
        <taxon>Archaea</taxon>
        <taxon>Methanobacteriati</taxon>
        <taxon>Methanobacteriota</taxon>
        <taxon>Methanomada group</taxon>
        <taxon>Methanobacteria</taxon>
        <taxon>Methanobacteriales</taxon>
        <taxon>Methanobacteriaceae</taxon>
        <taxon>Methanobacterium</taxon>
    </lineage>
</organism>
<keyword evidence="10" id="KW-1185">Reference proteome</keyword>
<dbReference type="Gene3D" id="1.20.1720.10">
    <property type="entry name" value="Multidrug resistance protein D"/>
    <property type="match status" value="1"/>
</dbReference>
<feature type="transmembrane region" description="Helical" evidence="7">
    <location>
        <begin position="39"/>
        <end position="65"/>
    </location>
</feature>
<comment type="subcellular location">
    <subcellularLocation>
        <location evidence="1">Cell membrane</location>
        <topology evidence="1">Multi-pass membrane protein</topology>
    </subcellularLocation>
</comment>
<dbReference type="PROSITE" id="PS50850">
    <property type="entry name" value="MFS"/>
    <property type="match status" value="1"/>
</dbReference>
<dbReference type="PRINTS" id="PR01036">
    <property type="entry name" value="TCRTETB"/>
</dbReference>
<feature type="transmembrane region" description="Helical" evidence="7">
    <location>
        <begin position="223"/>
        <end position="241"/>
    </location>
</feature>
<dbReference type="SUPFAM" id="SSF103473">
    <property type="entry name" value="MFS general substrate transporter"/>
    <property type="match status" value="1"/>
</dbReference>
<dbReference type="CDD" id="cd17321">
    <property type="entry name" value="MFS_MMR_MDR_like"/>
    <property type="match status" value="1"/>
</dbReference>
<evidence type="ECO:0000256" key="4">
    <source>
        <dbReference type="ARBA" id="ARBA00022692"/>
    </source>
</evidence>
<accession>A0A1D3L5T8</accession>
<evidence type="ECO:0000313" key="10">
    <source>
        <dbReference type="Proteomes" id="UP000094707"/>
    </source>
</evidence>
<feature type="domain" description="Major facilitator superfamily (MFS) profile" evidence="8">
    <location>
        <begin position="11"/>
        <end position="463"/>
    </location>
</feature>
<protein>
    <submittedName>
        <fullName evidence="9">Putative transporter YebQ</fullName>
    </submittedName>
</protein>
<dbReference type="KEGG" id="mcub:MCBB_2312"/>
<evidence type="ECO:0000259" key="8">
    <source>
        <dbReference type="PROSITE" id="PS50850"/>
    </source>
</evidence>
<dbReference type="Proteomes" id="UP000094707">
    <property type="component" value="Chromosome I"/>
</dbReference>
<dbReference type="AlphaFoldDB" id="A0A1D3L5T8"/>
<keyword evidence="3" id="KW-1003">Cell membrane</keyword>
<evidence type="ECO:0000256" key="7">
    <source>
        <dbReference type="SAM" id="Phobius"/>
    </source>
</evidence>
<feature type="transmembrane region" description="Helical" evidence="7">
    <location>
        <begin position="292"/>
        <end position="316"/>
    </location>
</feature>
<name>A0A1D3L5T8_9EURY</name>
<dbReference type="PANTHER" id="PTHR42718">
    <property type="entry name" value="MAJOR FACILITATOR SUPERFAMILY MULTIDRUG TRANSPORTER MFSC"/>
    <property type="match status" value="1"/>
</dbReference>
<feature type="transmembrane region" description="Helical" evidence="7">
    <location>
        <begin position="436"/>
        <end position="460"/>
    </location>
</feature>
<gene>
    <name evidence="9" type="primary">yebQ1</name>
    <name evidence="9" type="ORF">MCBB_2312</name>
</gene>
<evidence type="ECO:0000256" key="6">
    <source>
        <dbReference type="ARBA" id="ARBA00023136"/>
    </source>
</evidence>
<dbReference type="InterPro" id="IPR004638">
    <property type="entry name" value="EmrB-like"/>
</dbReference>
<dbReference type="GO" id="GO:0022857">
    <property type="term" value="F:transmembrane transporter activity"/>
    <property type="evidence" value="ECO:0007669"/>
    <property type="project" value="InterPro"/>
</dbReference>
<evidence type="ECO:0000256" key="3">
    <source>
        <dbReference type="ARBA" id="ARBA00022475"/>
    </source>
</evidence>
<reference evidence="9 10" key="1">
    <citation type="submission" date="2016-08" db="EMBL/GenBank/DDBJ databases">
        <authorList>
            <person name="Seilhamer J.J."/>
        </authorList>
    </citation>
    <scope>NUCLEOTIDE SEQUENCE [LARGE SCALE GENOMIC DNA]</scope>
    <source>
        <strain evidence="9">Buetzberg</strain>
    </source>
</reference>
<dbReference type="EMBL" id="LT607756">
    <property type="protein sequence ID" value="SCG86850.1"/>
    <property type="molecule type" value="Genomic_DNA"/>
</dbReference>
<dbReference type="PATRIC" id="fig|129848.4.peg.2363"/>
<dbReference type="RefSeq" id="WP_231916368.1">
    <property type="nucleotide sequence ID" value="NZ_LT607756.1"/>
</dbReference>
<feature type="transmembrane region" description="Helical" evidence="7">
    <location>
        <begin position="397"/>
        <end position="416"/>
    </location>
</feature>
<sequence length="497" mass="54117">MEDPHGHKWKILMAISIGAVMVPMNASIINVSLPTIANFFNASITTAEWVLTAYLITLLGMVLFFGRLGDFVGHERLYLAGLAGFIISSILCSLSPSILYLEIFRAVQGFSAAMMLSVSMGIVKRAFPKHQLGKAMGMYSVAVAVGLALGPAIGGIVGDALGWRFIFLVNVPLGILSFTICYKVLVRGARRAVKWDIPGTLLQFSGLFSLVYFLNYVEKGFDTTALLIGVFSFTTLALFIWNELKAKNPMLNLNIFKNRTFSAFDVSLHFNYICTYMMLFVMPFYLQKVLHLSANVTGLVLTASPLIMMFLAPVSGALSDRFGSRRPALLGSIISTFALLSMTGLQTTSTAVDVFWRLALLGVGTALFQAPTNRALMASSPPKESGATSGIIVTTRNLGMVFAVCFGGLILNTAISPDALQQAQLFSSAAHAMTTGMHRVVLFGAVLSVLMAVLAFIGLFRRSNFAETTEKLIKKQRRMIERGFVEKIHNVSVVLHK</sequence>
<feature type="transmembrane region" description="Helical" evidence="7">
    <location>
        <begin position="106"/>
        <end position="123"/>
    </location>
</feature>
<proteinExistence type="predicted"/>
<evidence type="ECO:0000256" key="5">
    <source>
        <dbReference type="ARBA" id="ARBA00022989"/>
    </source>
</evidence>
<dbReference type="GeneID" id="30413145"/>
<dbReference type="NCBIfam" id="TIGR00711">
    <property type="entry name" value="efflux_EmrB"/>
    <property type="match status" value="1"/>
</dbReference>